<dbReference type="PANTHER" id="PTHR35383">
    <property type="entry name" value="MUCIN 12EA-RELATED"/>
    <property type="match status" value="1"/>
</dbReference>
<dbReference type="InParanoid" id="C5L3S6"/>
<gene>
    <name evidence="2" type="ORF">Pmar_PMAR017713</name>
</gene>
<dbReference type="RefSeq" id="XP_002776839.1">
    <property type="nucleotide sequence ID" value="XM_002776793.1"/>
</dbReference>
<dbReference type="PANTHER" id="PTHR35383:SF1">
    <property type="entry name" value="MUCIN 12EA-RELATED"/>
    <property type="match status" value="1"/>
</dbReference>
<evidence type="ECO:0000313" key="3">
    <source>
        <dbReference type="Proteomes" id="UP000007800"/>
    </source>
</evidence>
<protein>
    <submittedName>
        <fullName evidence="2">Uncharacterized protein</fullName>
    </submittedName>
</protein>
<name>C5L3S6_PERM5</name>
<accession>C5L3S6</accession>
<dbReference type="GeneID" id="9042493"/>
<feature type="chain" id="PRO_5002952961" evidence="1">
    <location>
        <begin position="17"/>
        <end position="503"/>
    </location>
</feature>
<keyword evidence="1" id="KW-0732">Signal</keyword>
<sequence>MHTLFIACVLPSAVSGALRRLQVSTTTSVPATTVPPTTIDAPTLQSTCDIYCQGLNGGASYCKLDLSPPTCQGGDQPCGTIAICGPAITVTPTDVVPTGDGTYEPACDTMCQSLNDEASYCKWWLPRPTCLGGDQPCGDQTVCTSQTWPPAPTPSLPAGAHPYESAPCNAYCVGLNGPTSYCKWWKNEPVCQGGDQSCGPSDCPTGTPAPTEGPPDAHVGPSSNCDAYCTAINPDLSFDRVSYCKWWLHVPVCYDGDQPCGPSVCSNFGETTTPTTSIPSVTPTTQATTISSATSQIVTTQSATTLTPTTQVVTTVTPTTQAVTTVPPTTQAITTVPPTTQAITTVPPTTQAVTTVPPTTQAVTTVAPTTQAVTTATPTTQAGTTVALTTQAVTTVAPTTQAATTVAATTQAATTVAATTQAVTTVAPTTQAVTTVAPTTQAVTSVAPTTQAVTTAAPTTQVGTTLAPTTRAITTVVPTTQRATTAATTADTTAQVVTTQAQP</sequence>
<feature type="signal peptide" evidence="1">
    <location>
        <begin position="1"/>
        <end position="16"/>
    </location>
</feature>
<reference evidence="2 3" key="1">
    <citation type="submission" date="2008-07" db="EMBL/GenBank/DDBJ databases">
        <authorList>
            <person name="El-Sayed N."/>
            <person name="Caler E."/>
            <person name="Inman J."/>
            <person name="Amedeo P."/>
            <person name="Hass B."/>
            <person name="Wortman J."/>
        </authorList>
    </citation>
    <scope>NUCLEOTIDE SEQUENCE [LARGE SCALE GENOMIC DNA]</scope>
    <source>
        <strain evidence="3">ATCC 50983 / TXsc</strain>
    </source>
</reference>
<proteinExistence type="predicted"/>
<evidence type="ECO:0000313" key="2">
    <source>
        <dbReference type="EMBL" id="EER08655.1"/>
    </source>
</evidence>
<organism evidence="3">
    <name type="scientific">Perkinsus marinus (strain ATCC 50983 / TXsc)</name>
    <dbReference type="NCBI Taxonomy" id="423536"/>
    <lineage>
        <taxon>Eukaryota</taxon>
        <taxon>Sar</taxon>
        <taxon>Alveolata</taxon>
        <taxon>Perkinsozoa</taxon>
        <taxon>Perkinsea</taxon>
        <taxon>Perkinsida</taxon>
        <taxon>Perkinsidae</taxon>
        <taxon>Perkinsus</taxon>
    </lineage>
</organism>
<keyword evidence="3" id="KW-1185">Reference proteome</keyword>
<evidence type="ECO:0000256" key="1">
    <source>
        <dbReference type="SAM" id="SignalP"/>
    </source>
</evidence>
<dbReference type="EMBL" id="GG678922">
    <property type="protein sequence ID" value="EER08655.1"/>
    <property type="molecule type" value="Genomic_DNA"/>
</dbReference>
<dbReference type="AlphaFoldDB" id="C5L3S6"/>
<dbReference type="Proteomes" id="UP000007800">
    <property type="component" value="Unassembled WGS sequence"/>
</dbReference>
<dbReference type="OMA" id="STCDIYC"/>